<evidence type="ECO:0000313" key="1">
    <source>
        <dbReference type="EMBL" id="KAJ5232898.1"/>
    </source>
</evidence>
<sequence length="73" mass="7632">MVPRRSFSTDHSDPPVRAHARAFVSALLPRSFVSELILGNGGLPTLETLGRSVPILCLIVDSGAAMASTVTNG</sequence>
<protein>
    <submittedName>
        <fullName evidence="1">Uncharacterized protein</fullName>
    </submittedName>
</protein>
<accession>A0A9W9TNS9</accession>
<dbReference type="Proteomes" id="UP001150941">
    <property type="component" value="Unassembled WGS sequence"/>
</dbReference>
<dbReference type="RefSeq" id="XP_058330890.1">
    <property type="nucleotide sequence ID" value="XM_058475150.1"/>
</dbReference>
<name>A0A9W9TNS9_9EURO</name>
<reference evidence="1" key="1">
    <citation type="submission" date="2022-11" db="EMBL/GenBank/DDBJ databases">
        <authorList>
            <person name="Petersen C."/>
        </authorList>
    </citation>
    <scope>NUCLEOTIDE SEQUENCE</scope>
    <source>
        <strain evidence="1">IBT 19713</strain>
    </source>
</reference>
<dbReference type="EMBL" id="JAPQKS010000004">
    <property type="protein sequence ID" value="KAJ5232898.1"/>
    <property type="molecule type" value="Genomic_DNA"/>
</dbReference>
<proteinExistence type="predicted"/>
<reference evidence="1" key="2">
    <citation type="journal article" date="2023" name="IMA Fungus">
        <title>Comparative genomic study of the Penicillium genus elucidates a diverse pangenome and 15 lateral gene transfer events.</title>
        <authorList>
            <person name="Petersen C."/>
            <person name="Sorensen T."/>
            <person name="Nielsen M.R."/>
            <person name="Sondergaard T.E."/>
            <person name="Sorensen J.L."/>
            <person name="Fitzpatrick D.A."/>
            <person name="Frisvad J.C."/>
            <person name="Nielsen K.L."/>
        </authorList>
    </citation>
    <scope>NUCLEOTIDE SEQUENCE</scope>
    <source>
        <strain evidence="1">IBT 19713</strain>
    </source>
</reference>
<gene>
    <name evidence="1" type="ORF">N7468_005854</name>
</gene>
<dbReference type="AlphaFoldDB" id="A0A9W9TNS9"/>
<organism evidence="1 2">
    <name type="scientific">Penicillium chermesinum</name>
    <dbReference type="NCBI Taxonomy" id="63820"/>
    <lineage>
        <taxon>Eukaryota</taxon>
        <taxon>Fungi</taxon>
        <taxon>Dikarya</taxon>
        <taxon>Ascomycota</taxon>
        <taxon>Pezizomycotina</taxon>
        <taxon>Eurotiomycetes</taxon>
        <taxon>Eurotiomycetidae</taxon>
        <taxon>Eurotiales</taxon>
        <taxon>Aspergillaceae</taxon>
        <taxon>Penicillium</taxon>
    </lineage>
</organism>
<keyword evidence="2" id="KW-1185">Reference proteome</keyword>
<comment type="caution">
    <text evidence="1">The sequence shown here is derived from an EMBL/GenBank/DDBJ whole genome shotgun (WGS) entry which is preliminary data.</text>
</comment>
<evidence type="ECO:0000313" key="2">
    <source>
        <dbReference type="Proteomes" id="UP001150941"/>
    </source>
</evidence>
<dbReference type="GeneID" id="83202453"/>